<name>A0A6P0CE57_9RHOB</name>
<evidence type="ECO:0000256" key="1">
    <source>
        <dbReference type="ARBA" id="ARBA00009437"/>
    </source>
</evidence>
<feature type="domain" description="HTH lysR-type" evidence="5">
    <location>
        <begin position="43"/>
        <end position="100"/>
    </location>
</feature>
<comment type="similarity">
    <text evidence="1">Belongs to the LysR transcriptional regulatory family.</text>
</comment>
<dbReference type="PANTHER" id="PTHR30537">
    <property type="entry name" value="HTH-TYPE TRANSCRIPTIONAL REGULATOR"/>
    <property type="match status" value="1"/>
</dbReference>
<dbReference type="PRINTS" id="PR00039">
    <property type="entry name" value="HTHLYSR"/>
</dbReference>
<dbReference type="InterPro" id="IPR005119">
    <property type="entry name" value="LysR_subst-bd"/>
</dbReference>
<evidence type="ECO:0000313" key="7">
    <source>
        <dbReference type="Proteomes" id="UP000468591"/>
    </source>
</evidence>
<dbReference type="GO" id="GO:0006351">
    <property type="term" value="P:DNA-templated transcription"/>
    <property type="evidence" value="ECO:0007669"/>
    <property type="project" value="TreeGrafter"/>
</dbReference>
<evidence type="ECO:0000313" key="6">
    <source>
        <dbReference type="EMBL" id="NEK23385.1"/>
    </source>
</evidence>
<dbReference type="PROSITE" id="PS50931">
    <property type="entry name" value="HTH_LYSR"/>
    <property type="match status" value="1"/>
</dbReference>
<dbReference type="InterPro" id="IPR036390">
    <property type="entry name" value="WH_DNA-bd_sf"/>
</dbReference>
<comment type="caution">
    <text evidence="6">The sequence shown here is derived from an EMBL/GenBank/DDBJ whole genome shotgun (WGS) entry which is preliminary data.</text>
</comment>
<dbReference type="RefSeq" id="WP_164354294.1">
    <property type="nucleotide sequence ID" value="NZ_JAABNT010000007.1"/>
</dbReference>
<keyword evidence="7" id="KW-1185">Reference proteome</keyword>
<accession>A0A6P0CE57</accession>
<dbReference type="SUPFAM" id="SSF46785">
    <property type="entry name" value="Winged helix' DNA-binding domain"/>
    <property type="match status" value="1"/>
</dbReference>
<dbReference type="Pfam" id="PF00126">
    <property type="entry name" value="HTH_1"/>
    <property type="match status" value="1"/>
</dbReference>
<dbReference type="GO" id="GO:0043565">
    <property type="term" value="F:sequence-specific DNA binding"/>
    <property type="evidence" value="ECO:0007669"/>
    <property type="project" value="TreeGrafter"/>
</dbReference>
<keyword evidence="2" id="KW-0805">Transcription regulation</keyword>
<dbReference type="AlphaFoldDB" id="A0A6P0CE57"/>
<dbReference type="InterPro" id="IPR000847">
    <property type="entry name" value="LysR_HTH_N"/>
</dbReference>
<gene>
    <name evidence="6" type="ORF">GV827_13340</name>
</gene>
<evidence type="ECO:0000259" key="5">
    <source>
        <dbReference type="PROSITE" id="PS50931"/>
    </source>
</evidence>
<evidence type="ECO:0000256" key="3">
    <source>
        <dbReference type="ARBA" id="ARBA00023125"/>
    </source>
</evidence>
<protein>
    <submittedName>
        <fullName evidence="6">LysR family transcriptional regulator</fullName>
    </submittedName>
</protein>
<dbReference type="InterPro" id="IPR036388">
    <property type="entry name" value="WH-like_DNA-bd_sf"/>
</dbReference>
<evidence type="ECO:0000256" key="2">
    <source>
        <dbReference type="ARBA" id="ARBA00023015"/>
    </source>
</evidence>
<dbReference type="EMBL" id="JAABNT010000007">
    <property type="protein sequence ID" value="NEK23385.1"/>
    <property type="molecule type" value="Genomic_DNA"/>
</dbReference>
<sequence length="338" mass="36963">MTFMMASWARVESNLPCCTQPPQTPFLDIHCSKKSQSVMRVLPPLNALRAFEAAGRLGSFTKAAEELNVSHSAISRHVRGLEARLNVHLFRSRNTGVALTEQGRLYLSEITPALDRIAHATEALSVSPKGTVTLTTENTVAQKWLIPRLASLKARHPDIDLKLSVSTQVADISAHDFDMGLRYLRAKPDDDHHLLFQSVVRAYGAPGFAPMSNGALDLSALAKGPLLVDATFRLWPEWFEKSGFTDIPDLNLPHPLGAILAIQSAVAGLGAVLMDKNLCEPELVSGALVELSDVEIEFGGYYLIVNTRAGRRKAVRAVSQWLREEALRSAQNVPVGSR</sequence>
<dbReference type="PANTHER" id="PTHR30537:SF79">
    <property type="entry name" value="TRANSCRIPTIONAL REGULATOR-RELATED"/>
    <property type="match status" value="1"/>
</dbReference>
<organism evidence="6 7">
    <name type="scientific">Sulfitobacter sediminilitoris</name>
    <dbReference type="NCBI Taxonomy" id="2698830"/>
    <lineage>
        <taxon>Bacteria</taxon>
        <taxon>Pseudomonadati</taxon>
        <taxon>Pseudomonadota</taxon>
        <taxon>Alphaproteobacteria</taxon>
        <taxon>Rhodobacterales</taxon>
        <taxon>Roseobacteraceae</taxon>
        <taxon>Sulfitobacter</taxon>
    </lineage>
</organism>
<dbReference type="Gene3D" id="3.40.190.10">
    <property type="entry name" value="Periplasmic binding protein-like II"/>
    <property type="match status" value="2"/>
</dbReference>
<keyword evidence="4" id="KW-0804">Transcription</keyword>
<dbReference type="Gene3D" id="1.10.10.10">
    <property type="entry name" value="Winged helix-like DNA-binding domain superfamily/Winged helix DNA-binding domain"/>
    <property type="match status" value="1"/>
</dbReference>
<dbReference type="Proteomes" id="UP000468591">
    <property type="component" value="Unassembled WGS sequence"/>
</dbReference>
<evidence type="ECO:0000256" key="4">
    <source>
        <dbReference type="ARBA" id="ARBA00023163"/>
    </source>
</evidence>
<dbReference type="InterPro" id="IPR058163">
    <property type="entry name" value="LysR-type_TF_proteobact-type"/>
</dbReference>
<dbReference type="SUPFAM" id="SSF53850">
    <property type="entry name" value="Periplasmic binding protein-like II"/>
    <property type="match status" value="1"/>
</dbReference>
<proteinExistence type="inferred from homology"/>
<keyword evidence="3" id="KW-0238">DNA-binding</keyword>
<dbReference type="GO" id="GO:0003700">
    <property type="term" value="F:DNA-binding transcription factor activity"/>
    <property type="evidence" value="ECO:0007669"/>
    <property type="project" value="InterPro"/>
</dbReference>
<dbReference type="Pfam" id="PF03466">
    <property type="entry name" value="LysR_substrate"/>
    <property type="match status" value="1"/>
</dbReference>
<reference evidence="6 7" key="1">
    <citation type="submission" date="2020-01" db="EMBL/GenBank/DDBJ databases">
        <title>Sulfitobacter sediminilitoris sp. nov., isolated from a tidal flat.</title>
        <authorList>
            <person name="Park S."/>
            <person name="Yoon J.-H."/>
        </authorList>
    </citation>
    <scope>NUCLEOTIDE SEQUENCE [LARGE SCALE GENOMIC DNA]</scope>
    <source>
        <strain evidence="6 7">JBTF-M27</strain>
    </source>
</reference>